<evidence type="ECO:0000256" key="1">
    <source>
        <dbReference type="SAM" id="Phobius"/>
    </source>
</evidence>
<dbReference type="Proteomes" id="UP000269265">
    <property type="component" value="Unassembled WGS sequence"/>
</dbReference>
<feature type="transmembrane region" description="Helical" evidence="1">
    <location>
        <begin position="20"/>
        <end position="40"/>
    </location>
</feature>
<keyword evidence="3" id="KW-1185">Reference proteome</keyword>
<proteinExistence type="predicted"/>
<organism evidence="2 3">
    <name type="scientific">Aquabacterium soli</name>
    <dbReference type="NCBI Taxonomy" id="2493092"/>
    <lineage>
        <taxon>Bacteria</taxon>
        <taxon>Pseudomonadati</taxon>
        <taxon>Pseudomonadota</taxon>
        <taxon>Betaproteobacteria</taxon>
        <taxon>Burkholderiales</taxon>
        <taxon>Aquabacterium</taxon>
    </lineage>
</organism>
<dbReference type="RefSeq" id="WP_125244556.1">
    <property type="nucleotide sequence ID" value="NZ_RSED01000015.1"/>
</dbReference>
<name>A0A426V888_9BURK</name>
<accession>A0A426V888</accession>
<keyword evidence="1" id="KW-0472">Membrane</keyword>
<dbReference type="EMBL" id="RSED01000015">
    <property type="protein sequence ID" value="RRS03093.1"/>
    <property type="molecule type" value="Genomic_DNA"/>
</dbReference>
<sequence length="162" mass="16816">MSSHHRPGYGKKSGAFQHGFGALAAILVTVLLALLAAAVVRLSGGSQMSFAQDIASARALRAANAGAEWGLDRAFRGVWKTGCSNATQTLDLRADTDFIVTVTCNATTFNEGDDGTGSAQALMVYTISAVACNGSGATCPDNASAARATYIERERLVQATNR</sequence>
<gene>
    <name evidence="2" type="ORF">EIP75_17380</name>
</gene>
<keyword evidence="1" id="KW-0812">Transmembrane</keyword>
<dbReference type="OrthoDB" id="8757684at2"/>
<dbReference type="AlphaFoldDB" id="A0A426V888"/>
<keyword evidence="1" id="KW-1133">Transmembrane helix</keyword>
<comment type="caution">
    <text evidence="2">The sequence shown here is derived from an EMBL/GenBank/DDBJ whole genome shotgun (WGS) entry which is preliminary data.</text>
</comment>
<protein>
    <submittedName>
        <fullName evidence="2">MSHA biogenesis protein MshP</fullName>
    </submittedName>
</protein>
<evidence type="ECO:0000313" key="2">
    <source>
        <dbReference type="EMBL" id="RRS03093.1"/>
    </source>
</evidence>
<reference evidence="2 3" key="1">
    <citation type="submission" date="2018-12" db="EMBL/GenBank/DDBJ databases">
        <title>The whole draft genome of Aquabacterium sp. SJQ9.</title>
        <authorList>
            <person name="Sun L."/>
            <person name="Gao X."/>
            <person name="Chen W."/>
            <person name="Huang K."/>
        </authorList>
    </citation>
    <scope>NUCLEOTIDE SEQUENCE [LARGE SCALE GENOMIC DNA]</scope>
    <source>
        <strain evidence="2 3">SJQ9</strain>
    </source>
</reference>
<evidence type="ECO:0000313" key="3">
    <source>
        <dbReference type="Proteomes" id="UP000269265"/>
    </source>
</evidence>